<dbReference type="GO" id="GO:0046983">
    <property type="term" value="F:protein dimerization activity"/>
    <property type="evidence" value="ECO:0007669"/>
    <property type="project" value="InterPro"/>
</dbReference>
<keyword evidence="4" id="KW-0804">Transcription</keyword>
<feature type="region of interest" description="Disordered" evidence="6">
    <location>
        <begin position="107"/>
        <end position="131"/>
    </location>
</feature>
<dbReference type="GO" id="GO:0000978">
    <property type="term" value="F:RNA polymerase II cis-regulatory region sequence-specific DNA binding"/>
    <property type="evidence" value="ECO:0007669"/>
    <property type="project" value="TreeGrafter"/>
</dbReference>
<evidence type="ECO:0000256" key="6">
    <source>
        <dbReference type="SAM" id="MobiDB-lite"/>
    </source>
</evidence>
<dbReference type="SUPFAM" id="SSF47459">
    <property type="entry name" value="HLH, helix-loop-helix DNA-binding domain"/>
    <property type="match status" value="1"/>
</dbReference>
<gene>
    <name evidence="8" type="ORF">CQW23_20005</name>
</gene>
<keyword evidence="5" id="KW-0539">Nucleus</keyword>
<proteinExistence type="predicted"/>
<dbReference type="Gene3D" id="4.10.280.10">
    <property type="entry name" value="Helix-loop-helix DNA-binding domain"/>
    <property type="match status" value="1"/>
</dbReference>
<dbReference type="SMART" id="SM00353">
    <property type="entry name" value="HLH"/>
    <property type="match status" value="1"/>
</dbReference>
<dbReference type="GO" id="GO:0000981">
    <property type="term" value="F:DNA-binding transcription factor activity, RNA polymerase II-specific"/>
    <property type="evidence" value="ECO:0007669"/>
    <property type="project" value="TreeGrafter"/>
</dbReference>
<dbReference type="PROSITE" id="PS50888">
    <property type="entry name" value="BHLH"/>
    <property type="match status" value="1"/>
</dbReference>
<dbReference type="STRING" id="33114.A0A2G2W7D5"/>
<sequence>MALEAITQQQQQYLCALLGSTNWSIGSDSGSGSGSALDYYNNEGFDEFLTNNQNVSAPQEYDDYSNWNLPPPLLVDSQNEFHEWDQTFSVLDHNFTIPDQQEQLPALGTPVENCSSTTRTRRRRTRTKKNEEEIENQRITHIAVERNRRKQMNEYLSVLRTLMPQSYVQRGDQASIVSAAINYVKELEQQLQFLSGQKHLTGQNEEANGETSPFSEFFSIPQYSTTMTVATTSENGPCMNENYMNQQLPATADIEVTMVENHANLKIRSKRRPRLLPRIISGLESLRLSVLHLNVSKVDQFVLCSLSLKVEEDCQMSSVEEIAAVVNQILRRIHEEAN</sequence>
<evidence type="ECO:0000256" key="1">
    <source>
        <dbReference type="ARBA" id="ARBA00004123"/>
    </source>
</evidence>
<dbReference type="PANTHER" id="PTHR11969">
    <property type="entry name" value="MAX DIMERIZATION, MAD"/>
    <property type="match status" value="1"/>
</dbReference>
<dbReference type="PANTHER" id="PTHR11969:SF77">
    <property type="entry name" value="TRANSCRIPTION FACTOR BHLH94-LIKE"/>
    <property type="match status" value="1"/>
</dbReference>
<evidence type="ECO:0000256" key="3">
    <source>
        <dbReference type="ARBA" id="ARBA00023125"/>
    </source>
</evidence>
<evidence type="ECO:0000256" key="5">
    <source>
        <dbReference type="ARBA" id="ARBA00023242"/>
    </source>
</evidence>
<accession>A0A2G2W7D5</accession>
<reference evidence="8 9" key="1">
    <citation type="journal article" date="2017" name="Genome Biol.">
        <title>New reference genome sequences of hot pepper reveal the massive evolution of plant disease-resistance genes by retroduplication.</title>
        <authorList>
            <person name="Kim S."/>
            <person name="Park J."/>
            <person name="Yeom S.I."/>
            <person name="Kim Y.M."/>
            <person name="Seo E."/>
            <person name="Kim K.T."/>
            <person name="Kim M.S."/>
            <person name="Lee J.M."/>
            <person name="Cheong K."/>
            <person name="Shin H.S."/>
            <person name="Kim S.B."/>
            <person name="Han K."/>
            <person name="Lee J."/>
            <person name="Park M."/>
            <person name="Lee H.A."/>
            <person name="Lee H.Y."/>
            <person name="Lee Y."/>
            <person name="Oh S."/>
            <person name="Lee J.H."/>
            <person name="Choi E."/>
            <person name="Choi E."/>
            <person name="Lee S.E."/>
            <person name="Jeon J."/>
            <person name="Kim H."/>
            <person name="Choi G."/>
            <person name="Song H."/>
            <person name="Lee J."/>
            <person name="Lee S.C."/>
            <person name="Kwon J.K."/>
            <person name="Lee H.Y."/>
            <person name="Koo N."/>
            <person name="Hong Y."/>
            <person name="Kim R.W."/>
            <person name="Kang W.H."/>
            <person name="Huh J.H."/>
            <person name="Kang B.C."/>
            <person name="Yang T.J."/>
            <person name="Lee Y.H."/>
            <person name="Bennetzen J.L."/>
            <person name="Choi D."/>
        </authorList>
    </citation>
    <scope>NUCLEOTIDE SEQUENCE [LARGE SCALE GENOMIC DNA]</scope>
    <source>
        <strain evidence="9">cv. PBC81</strain>
    </source>
</reference>
<protein>
    <submittedName>
        <fullName evidence="8">Transcription factor bHLH96</fullName>
    </submittedName>
</protein>
<dbReference type="GO" id="GO:0005634">
    <property type="term" value="C:nucleus"/>
    <property type="evidence" value="ECO:0007669"/>
    <property type="project" value="UniProtKB-SubCell"/>
</dbReference>
<evidence type="ECO:0000256" key="4">
    <source>
        <dbReference type="ARBA" id="ARBA00023163"/>
    </source>
</evidence>
<dbReference type="InterPro" id="IPR011598">
    <property type="entry name" value="bHLH_dom"/>
</dbReference>
<evidence type="ECO:0000313" key="8">
    <source>
        <dbReference type="EMBL" id="PHT41151.1"/>
    </source>
</evidence>
<name>A0A2G2W7D5_CAPBA</name>
<keyword evidence="2" id="KW-0805">Transcription regulation</keyword>
<evidence type="ECO:0000259" key="7">
    <source>
        <dbReference type="PROSITE" id="PS50888"/>
    </source>
</evidence>
<reference evidence="9" key="2">
    <citation type="journal article" date="2017" name="J. Anim. Genet.">
        <title>Multiple reference genome sequences of hot pepper reveal the massive evolution of plant disease resistance genes by retroduplication.</title>
        <authorList>
            <person name="Kim S."/>
            <person name="Park J."/>
            <person name="Yeom S.-I."/>
            <person name="Kim Y.-M."/>
            <person name="Seo E."/>
            <person name="Kim K.-T."/>
            <person name="Kim M.-S."/>
            <person name="Lee J.M."/>
            <person name="Cheong K."/>
            <person name="Shin H.-S."/>
            <person name="Kim S.-B."/>
            <person name="Han K."/>
            <person name="Lee J."/>
            <person name="Park M."/>
            <person name="Lee H.-A."/>
            <person name="Lee H.-Y."/>
            <person name="Lee Y."/>
            <person name="Oh S."/>
            <person name="Lee J.H."/>
            <person name="Choi E."/>
            <person name="Choi E."/>
            <person name="Lee S.E."/>
            <person name="Jeon J."/>
            <person name="Kim H."/>
            <person name="Choi G."/>
            <person name="Song H."/>
            <person name="Lee J."/>
            <person name="Lee S.-C."/>
            <person name="Kwon J.-K."/>
            <person name="Lee H.-Y."/>
            <person name="Koo N."/>
            <person name="Hong Y."/>
            <person name="Kim R.W."/>
            <person name="Kang W.-H."/>
            <person name="Huh J.H."/>
            <person name="Kang B.-C."/>
            <person name="Yang T.-J."/>
            <person name="Lee Y.-H."/>
            <person name="Bennetzen J.L."/>
            <person name="Choi D."/>
        </authorList>
    </citation>
    <scope>NUCLEOTIDE SEQUENCE [LARGE SCALE GENOMIC DNA]</scope>
    <source>
        <strain evidence="9">cv. PBC81</strain>
    </source>
</reference>
<organism evidence="8 9">
    <name type="scientific">Capsicum baccatum</name>
    <name type="common">Peruvian pepper</name>
    <dbReference type="NCBI Taxonomy" id="33114"/>
    <lineage>
        <taxon>Eukaryota</taxon>
        <taxon>Viridiplantae</taxon>
        <taxon>Streptophyta</taxon>
        <taxon>Embryophyta</taxon>
        <taxon>Tracheophyta</taxon>
        <taxon>Spermatophyta</taxon>
        <taxon>Magnoliopsida</taxon>
        <taxon>eudicotyledons</taxon>
        <taxon>Gunneridae</taxon>
        <taxon>Pentapetalae</taxon>
        <taxon>asterids</taxon>
        <taxon>lamiids</taxon>
        <taxon>Solanales</taxon>
        <taxon>Solanaceae</taxon>
        <taxon>Solanoideae</taxon>
        <taxon>Capsiceae</taxon>
        <taxon>Capsicum</taxon>
    </lineage>
</organism>
<evidence type="ECO:0000256" key="2">
    <source>
        <dbReference type="ARBA" id="ARBA00023015"/>
    </source>
</evidence>
<dbReference type="OrthoDB" id="684567at2759"/>
<dbReference type="InterPro" id="IPR054502">
    <property type="entry name" value="bHLH-TF_ACT-like_plant"/>
</dbReference>
<comment type="caution">
    <text evidence="8">The sequence shown here is derived from an EMBL/GenBank/DDBJ whole genome shotgun (WGS) entry which is preliminary data.</text>
</comment>
<evidence type="ECO:0000313" key="9">
    <source>
        <dbReference type="Proteomes" id="UP000224567"/>
    </source>
</evidence>
<dbReference type="InterPro" id="IPR036638">
    <property type="entry name" value="HLH_DNA-bd_sf"/>
</dbReference>
<dbReference type="Pfam" id="PF00010">
    <property type="entry name" value="HLH"/>
    <property type="match status" value="1"/>
</dbReference>
<feature type="domain" description="BHLH" evidence="7">
    <location>
        <begin position="136"/>
        <end position="187"/>
    </location>
</feature>
<keyword evidence="3" id="KW-0238">DNA-binding</keyword>
<dbReference type="Pfam" id="PF22754">
    <property type="entry name" value="bHLH-TF_ACT-like_plant"/>
    <property type="match status" value="1"/>
</dbReference>
<dbReference type="AlphaFoldDB" id="A0A2G2W7D5"/>
<comment type="subcellular location">
    <subcellularLocation>
        <location evidence="1">Nucleus</location>
    </subcellularLocation>
</comment>
<dbReference type="EMBL" id="MLFT02000008">
    <property type="protein sequence ID" value="PHT41151.1"/>
    <property type="molecule type" value="Genomic_DNA"/>
</dbReference>
<keyword evidence="9" id="KW-1185">Reference proteome</keyword>
<dbReference type="Proteomes" id="UP000224567">
    <property type="component" value="Unassembled WGS sequence"/>
</dbReference>